<protein>
    <submittedName>
        <fullName evidence="1">DNA-binding protein</fullName>
    </submittedName>
</protein>
<keyword evidence="1" id="KW-0238">DNA-binding</keyword>
<dbReference type="AlphaFoldDB" id="A0A4U0QPI9"/>
<dbReference type="EMBL" id="SUNH01000015">
    <property type="protein sequence ID" value="TJZ83811.1"/>
    <property type="molecule type" value="Genomic_DNA"/>
</dbReference>
<organism evidence="1 2">
    <name type="scientific">Paracoccus hibiscisoli</name>
    <dbReference type="NCBI Taxonomy" id="2023261"/>
    <lineage>
        <taxon>Bacteria</taxon>
        <taxon>Pseudomonadati</taxon>
        <taxon>Pseudomonadota</taxon>
        <taxon>Alphaproteobacteria</taxon>
        <taxon>Rhodobacterales</taxon>
        <taxon>Paracoccaceae</taxon>
        <taxon>Paracoccus</taxon>
    </lineage>
</organism>
<dbReference type="GO" id="GO:0003677">
    <property type="term" value="F:DNA binding"/>
    <property type="evidence" value="ECO:0007669"/>
    <property type="project" value="UniProtKB-KW"/>
</dbReference>
<dbReference type="Proteomes" id="UP000306223">
    <property type="component" value="Unassembled WGS sequence"/>
</dbReference>
<proteinExistence type="predicted"/>
<sequence>MMARHAFAFTPRLLPAAKAAAYLGISESTLRSLNLPRRILGGKRLYDVLALDQYADALTVEGEETTPEANTCRGKFGRRAS</sequence>
<evidence type="ECO:0000313" key="1">
    <source>
        <dbReference type="EMBL" id="TJZ83811.1"/>
    </source>
</evidence>
<dbReference type="OrthoDB" id="7578892at2"/>
<accession>A0A4U0QPI9</accession>
<comment type="caution">
    <text evidence="1">The sequence shown here is derived from an EMBL/GenBank/DDBJ whole genome shotgun (WGS) entry which is preliminary data.</text>
</comment>
<keyword evidence="2" id="KW-1185">Reference proteome</keyword>
<reference evidence="1 2" key="1">
    <citation type="submission" date="2019-04" db="EMBL/GenBank/DDBJ databases">
        <authorList>
            <person name="Li J."/>
        </authorList>
    </citation>
    <scope>NUCLEOTIDE SEQUENCE [LARGE SCALE GENOMIC DNA]</scope>
    <source>
        <strain evidence="1 2">CCTCC AB2016182</strain>
    </source>
</reference>
<evidence type="ECO:0000313" key="2">
    <source>
        <dbReference type="Proteomes" id="UP000306223"/>
    </source>
</evidence>
<gene>
    <name evidence="1" type="ORF">FA740_11950</name>
</gene>
<name>A0A4U0QPI9_9RHOB</name>